<keyword evidence="2" id="KW-0328">Glycosyltransferase</keyword>
<sequence length="346" mass="38139">MMLDRSLLSVVVPIYNEEATLPELERRLPSAVEGLGFDDCEFLLISDGSADASEDLIRQMAARDPRYRGIFLTRNFGHQAAVSTGLTYARGSVVAIIDGDLQDPPEAIATLIDALEHGADVAYGIRSKRKEHLFKRAAYFTFYRMLRALSAIDIPLDTGDFCVMRRRVVEAMLTLPERNRFVRGLRAWVGYQQVGVPYERAARFAGAPKYTLRKLLGLAYDGLFSFTNLPVRLIQMAGFLLSGVAILIAISYVVWFYLAPEQFPPGFASLMVSIWFFAGVQLLCLGIVGEYVVRTCSEVRARPIALVREVVGQPTAGPTPVGAPASPRKGDGDSDSDSDSPRDDSF</sequence>
<evidence type="ECO:0000256" key="7">
    <source>
        <dbReference type="SAM" id="MobiDB-lite"/>
    </source>
</evidence>
<dbReference type="RefSeq" id="WP_126726843.1">
    <property type="nucleotide sequence ID" value="NZ_RYZH01000038.1"/>
</dbReference>
<keyword evidence="3 10" id="KW-0808">Transferase</keyword>
<evidence type="ECO:0000256" key="5">
    <source>
        <dbReference type="ARBA" id="ARBA00022989"/>
    </source>
</evidence>
<evidence type="ECO:0000256" key="1">
    <source>
        <dbReference type="ARBA" id="ARBA00004141"/>
    </source>
</evidence>
<evidence type="ECO:0000256" key="2">
    <source>
        <dbReference type="ARBA" id="ARBA00022676"/>
    </source>
</evidence>
<comment type="subcellular location">
    <subcellularLocation>
        <location evidence="1">Membrane</location>
        <topology evidence="1">Multi-pass membrane protein</topology>
    </subcellularLocation>
</comment>
<dbReference type="GO" id="GO:0016757">
    <property type="term" value="F:glycosyltransferase activity"/>
    <property type="evidence" value="ECO:0007669"/>
    <property type="project" value="UniProtKB-KW"/>
</dbReference>
<feature type="transmembrane region" description="Helical" evidence="8">
    <location>
        <begin position="237"/>
        <end position="258"/>
    </location>
</feature>
<comment type="caution">
    <text evidence="10">The sequence shown here is derived from an EMBL/GenBank/DDBJ whole genome shotgun (WGS) entry which is preliminary data.</text>
</comment>
<keyword evidence="11" id="KW-1185">Reference proteome</keyword>
<keyword evidence="6 8" id="KW-0472">Membrane</keyword>
<evidence type="ECO:0000259" key="9">
    <source>
        <dbReference type="Pfam" id="PF00535"/>
    </source>
</evidence>
<dbReference type="Gene3D" id="3.90.550.10">
    <property type="entry name" value="Spore Coat Polysaccharide Biosynthesis Protein SpsA, Chain A"/>
    <property type="match status" value="1"/>
</dbReference>
<feature type="domain" description="Glycosyltransferase 2-like" evidence="9">
    <location>
        <begin position="9"/>
        <end position="171"/>
    </location>
</feature>
<evidence type="ECO:0000256" key="8">
    <source>
        <dbReference type="SAM" id="Phobius"/>
    </source>
</evidence>
<keyword evidence="5 8" id="KW-1133">Transmembrane helix</keyword>
<evidence type="ECO:0000256" key="3">
    <source>
        <dbReference type="ARBA" id="ARBA00022679"/>
    </source>
</evidence>
<dbReference type="PANTHER" id="PTHR48090">
    <property type="entry name" value="UNDECAPRENYL-PHOSPHATE 4-DEOXY-4-FORMAMIDO-L-ARABINOSE TRANSFERASE-RELATED"/>
    <property type="match status" value="1"/>
</dbReference>
<evidence type="ECO:0000256" key="4">
    <source>
        <dbReference type="ARBA" id="ARBA00022692"/>
    </source>
</evidence>
<dbReference type="InterPro" id="IPR001173">
    <property type="entry name" value="Glyco_trans_2-like"/>
</dbReference>
<proteinExistence type="predicted"/>
<dbReference type="InterPro" id="IPR029044">
    <property type="entry name" value="Nucleotide-diphossugar_trans"/>
</dbReference>
<evidence type="ECO:0000256" key="6">
    <source>
        <dbReference type="ARBA" id="ARBA00023136"/>
    </source>
</evidence>
<evidence type="ECO:0000313" key="10">
    <source>
        <dbReference type="EMBL" id="RUL85595.1"/>
    </source>
</evidence>
<reference evidence="10 11" key="2">
    <citation type="submission" date="2019-01" db="EMBL/GenBank/DDBJ databases">
        <title>Tautonia sociabilis, a novel thermotolerant planctomycete of Isosphaeraceae family, isolated from a 4000 m deep subterranean habitat.</title>
        <authorList>
            <person name="Kovaleva O.L."/>
            <person name="Elcheninov A.G."/>
            <person name="Van Heerden E."/>
            <person name="Toshchakov S.V."/>
            <person name="Novikov A."/>
            <person name="Bonch-Osmolovskaya E.A."/>
            <person name="Kublanov I.V."/>
        </authorList>
    </citation>
    <scope>NUCLEOTIDE SEQUENCE [LARGE SCALE GENOMIC DNA]</scope>
    <source>
        <strain evidence="10 11">GM2012</strain>
    </source>
</reference>
<feature type="region of interest" description="Disordered" evidence="7">
    <location>
        <begin position="313"/>
        <end position="346"/>
    </location>
</feature>
<dbReference type="GO" id="GO:0005886">
    <property type="term" value="C:plasma membrane"/>
    <property type="evidence" value="ECO:0007669"/>
    <property type="project" value="TreeGrafter"/>
</dbReference>
<dbReference type="InterPro" id="IPR050256">
    <property type="entry name" value="Glycosyltransferase_2"/>
</dbReference>
<dbReference type="AlphaFoldDB" id="A0A432MG85"/>
<organism evidence="10 11">
    <name type="scientific">Tautonia sociabilis</name>
    <dbReference type="NCBI Taxonomy" id="2080755"/>
    <lineage>
        <taxon>Bacteria</taxon>
        <taxon>Pseudomonadati</taxon>
        <taxon>Planctomycetota</taxon>
        <taxon>Planctomycetia</taxon>
        <taxon>Isosphaerales</taxon>
        <taxon>Isosphaeraceae</taxon>
        <taxon>Tautonia</taxon>
    </lineage>
</organism>
<dbReference type="CDD" id="cd04187">
    <property type="entry name" value="DPM1_like_bac"/>
    <property type="match status" value="1"/>
</dbReference>
<dbReference type="Proteomes" id="UP000280296">
    <property type="component" value="Unassembled WGS sequence"/>
</dbReference>
<reference evidence="10 11" key="1">
    <citation type="submission" date="2018-12" db="EMBL/GenBank/DDBJ databases">
        <authorList>
            <person name="Toschakov S.V."/>
        </authorList>
    </citation>
    <scope>NUCLEOTIDE SEQUENCE [LARGE SCALE GENOMIC DNA]</scope>
    <source>
        <strain evidence="10 11">GM2012</strain>
    </source>
</reference>
<feature type="compositionally biased region" description="Low complexity" evidence="7">
    <location>
        <begin position="313"/>
        <end position="327"/>
    </location>
</feature>
<dbReference type="EMBL" id="RYZH01000038">
    <property type="protein sequence ID" value="RUL85595.1"/>
    <property type="molecule type" value="Genomic_DNA"/>
</dbReference>
<accession>A0A432MG85</accession>
<name>A0A432MG85_9BACT</name>
<gene>
    <name evidence="10" type="ORF">TsocGM_17950</name>
</gene>
<dbReference type="PANTHER" id="PTHR48090:SF1">
    <property type="entry name" value="PROPHAGE BACTOPRENOL GLUCOSYL TRANSFERASE HOMOLOG"/>
    <property type="match status" value="1"/>
</dbReference>
<feature type="transmembrane region" description="Helical" evidence="8">
    <location>
        <begin position="270"/>
        <end position="293"/>
    </location>
</feature>
<dbReference type="Pfam" id="PF00535">
    <property type="entry name" value="Glycos_transf_2"/>
    <property type="match status" value="1"/>
</dbReference>
<keyword evidence="4 8" id="KW-0812">Transmembrane</keyword>
<protein>
    <submittedName>
        <fullName evidence="10">Glycosyltransferase</fullName>
    </submittedName>
</protein>
<evidence type="ECO:0000313" key="11">
    <source>
        <dbReference type="Proteomes" id="UP000280296"/>
    </source>
</evidence>
<dbReference type="SUPFAM" id="SSF53448">
    <property type="entry name" value="Nucleotide-diphospho-sugar transferases"/>
    <property type="match status" value="1"/>
</dbReference>